<evidence type="ECO:0000313" key="11">
    <source>
        <dbReference type="Proteomes" id="UP000008209"/>
    </source>
</evidence>
<dbReference type="InterPro" id="IPR001678">
    <property type="entry name" value="MeTrfase_RsmB-F_NOP2_dom"/>
</dbReference>
<dbReference type="HOGENOM" id="CLU_005316_6_2_6"/>
<dbReference type="InterPro" id="IPR049560">
    <property type="entry name" value="MeTrfase_RsmB-F_NOP2_cat"/>
</dbReference>
<evidence type="ECO:0000256" key="7">
    <source>
        <dbReference type="HAMAP-Rule" id="MF_01579"/>
    </source>
</evidence>
<dbReference type="SUPFAM" id="SSF53335">
    <property type="entry name" value="S-adenosyl-L-methionine-dependent methyltransferases"/>
    <property type="match status" value="1"/>
</dbReference>
<dbReference type="AlphaFoldDB" id="E6XN90"/>
<dbReference type="InterPro" id="IPR048457">
    <property type="entry name" value="YebU_pre-PUA_dom"/>
</dbReference>
<comment type="function">
    <text evidence="7">Specifically methylates the cytosine at position 1407 (m5C1407) of 16S rRNA.</text>
</comment>
<keyword evidence="6 7" id="KW-0694">RNA-binding</keyword>
<dbReference type="PROSITE" id="PS51686">
    <property type="entry name" value="SAM_MT_RSMB_NOP"/>
    <property type="match status" value="1"/>
</dbReference>
<dbReference type="InterPro" id="IPR027391">
    <property type="entry name" value="Nol1_Nop2_Fmu_2"/>
</dbReference>
<feature type="binding site" evidence="7 8">
    <location>
        <begin position="143"/>
        <end position="149"/>
    </location>
    <ligand>
        <name>S-adenosyl-L-methionine</name>
        <dbReference type="ChEBI" id="CHEBI:59789"/>
    </ligand>
</feature>
<dbReference type="GO" id="GO:0005737">
    <property type="term" value="C:cytoplasm"/>
    <property type="evidence" value="ECO:0007669"/>
    <property type="project" value="UniProtKB-SubCell"/>
</dbReference>
<dbReference type="GO" id="GO:0070475">
    <property type="term" value="P:rRNA base methylation"/>
    <property type="evidence" value="ECO:0007669"/>
    <property type="project" value="TreeGrafter"/>
</dbReference>
<dbReference type="PRINTS" id="PR02008">
    <property type="entry name" value="RCMTFAMILY"/>
</dbReference>
<keyword evidence="4 7" id="KW-0808">Transferase</keyword>
<keyword evidence="2 7" id="KW-0698">rRNA processing</keyword>
<dbReference type="Proteomes" id="UP000008209">
    <property type="component" value="Chromosome"/>
</dbReference>
<feature type="binding site" evidence="7 8">
    <location>
        <position position="194"/>
    </location>
    <ligand>
        <name>S-adenosyl-L-methionine</name>
        <dbReference type="ChEBI" id="CHEBI:59789"/>
    </ligand>
</feature>
<evidence type="ECO:0000256" key="5">
    <source>
        <dbReference type="ARBA" id="ARBA00022691"/>
    </source>
</evidence>
<accession>E6XN90</accession>
<evidence type="ECO:0000259" key="9">
    <source>
        <dbReference type="PROSITE" id="PS51686"/>
    </source>
</evidence>
<comment type="similarity">
    <text evidence="7 8">Belongs to the class I-like SAM-binding methyltransferase superfamily. RsmB/NOP family.</text>
</comment>
<dbReference type="NCBIfam" id="TIGR00446">
    <property type="entry name" value="nop2p"/>
    <property type="match status" value="1"/>
</dbReference>
<feature type="domain" description="SAM-dependent MTase RsmB/NOP-type" evidence="9">
    <location>
        <begin position="44"/>
        <end position="329"/>
    </location>
</feature>
<protein>
    <recommendedName>
        <fullName evidence="7">Ribosomal RNA small subunit methyltransferase F</fullName>
        <ecNumber evidence="7">2.1.1.178</ecNumber>
    </recommendedName>
    <alternativeName>
        <fullName evidence="7">16S rRNA m5C1407 methyltransferase</fullName>
    </alternativeName>
    <alternativeName>
        <fullName evidence="7">rRNA (cytosine-C(5)-)-methyltransferase RsmF</fullName>
    </alternativeName>
</protein>
<dbReference type="InterPro" id="IPR029063">
    <property type="entry name" value="SAM-dependent_MTases_sf"/>
</dbReference>
<dbReference type="KEGG" id="shp:Sput200_2233"/>
<keyword evidence="1 7" id="KW-0963">Cytoplasm</keyword>
<dbReference type="PANTHER" id="PTHR22807">
    <property type="entry name" value="NOP2 YEAST -RELATED NOL1/NOP2/FMU SUN DOMAIN-CONTAINING"/>
    <property type="match status" value="1"/>
</dbReference>
<evidence type="ECO:0000256" key="8">
    <source>
        <dbReference type="PROSITE-ProRule" id="PRU01023"/>
    </source>
</evidence>
<evidence type="ECO:0000313" key="10">
    <source>
        <dbReference type="EMBL" id="ADV54680.1"/>
    </source>
</evidence>
<feature type="active site" description="Nucleophile" evidence="7 8">
    <location>
        <position position="265"/>
    </location>
</feature>
<dbReference type="OrthoDB" id="9810297at2"/>
<keyword evidence="3 7" id="KW-0489">Methyltransferase</keyword>
<dbReference type="HAMAP" id="MF_01579">
    <property type="entry name" value="16SrRNA_methyltr_F"/>
    <property type="match status" value="1"/>
</dbReference>
<gene>
    <name evidence="7" type="primary">rsmF</name>
    <name evidence="10" type="ordered locus">Sput200_2233</name>
</gene>
<dbReference type="Pfam" id="PF01189">
    <property type="entry name" value="Methyltr_RsmB-F"/>
    <property type="match status" value="1"/>
</dbReference>
<dbReference type="InterPro" id="IPR023545">
    <property type="entry name" value="rRNA_ssu_MeTfrase_F"/>
</dbReference>
<evidence type="ECO:0000256" key="3">
    <source>
        <dbReference type="ARBA" id="ARBA00022603"/>
    </source>
</evidence>
<dbReference type="GO" id="GO:0009383">
    <property type="term" value="F:rRNA (cytosine-C5-)-methyltransferase activity"/>
    <property type="evidence" value="ECO:0007669"/>
    <property type="project" value="TreeGrafter"/>
</dbReference>
<dbReference type="PATRIC" id="fig|399804.5.peg.2317"/>
<dbReference type="EC" id="2.1.1.178" evidence="7"/>
<organism evidence="10 11">
    <name type="scientific">Shewanella putrefaciens (strain 200)</name>
    <dbReference type="NCBI Taxonomy" id="399804"/>
    <lineage>
        <taxon>Bacteria</taxon>
        <taxon>Pseudomonadati</taxon>
        <taxon>Pseudomonadota</taxon>
        <taxon>Gammaproteobacteria</taxon>
        <taxon>Alteromonadales</taxon>
        <taxon>Shewanellaceae</taxon>
        <taxon>Shewanella</taxon>
    </lineage>
</organism>
<evidence type="ECO:0000256" key="2">
    <source>
        <dbReference type="ARBA" id="ARBA00022552"/>
    </source>
</evidence>
<feature type="binding site" evidence="7 8">
    <location>
        <position position="212"/>
    </location>
    <ligand>
        <name>S-adenosyl-L-methionine</name>
        <dbReference type="ChEBI" id="CHEBI:59789"/>
    </ligand>
</feature>
<keyword evidence="5 7" id="KW-0949">S-adenosyl-L-methionine</keyword>
<dbReference type="Pfam" id="PF13636">
    <property type="entry name" value="Methyltranf_PUA"/>
    <property type="match status" value="1"/>
</dbReference>
<dbReference type="EMBL" id="CP002457">
    <property type="protein sequence ID" value="ADV54680.1"/>
    <property type="molecule type" value="Genomic_DNA"/>
</dbReference>
<reference evidence="10 11" key="1">
    <citation type="submission" date="2011-01" db="EMBL/GenBank/DDBJ databases">
        <title>Complete sequence of Shewanella putrefaciens 200.</title>
        <authorList>
            <consortium name="US DOE Joint Genome Institute"/>
            <person name="Lucas S."/>
            <person name="Copeland A."/>
            <person name="Lapidus A."/>
            <person name="Cheng J.-F."/>
            <person name="Bruce D."/>
            <person name="Goodwin L."/>
            <person name="Pitluck S."/>
            <person name="Munk A.C."/>
            <person name="Detter J.C."/>
            <person name="Han C."/>
            <person name="Tapia R."/>
            <person name="Land M."/>
            <person name="Hauser L."/>
            <person name="Chang Y.-J."/>
            <person name="Jeffries C."/>
            <person name="Kyrpides N."/>
            <person name="Ivanova N."/>
            <person name="Mikhailova N."/>
            <person name="Kolker E."/>
            <person name="Lawrence C."/>
            <person name="McCue L.A."/>
            <person name="DiChristina T."/>
            <person name="Nealson K."/>
            <person name="Fredrickson J.K."/>
            <person name="Woyke T."/>
        </authorList>
    </citation>
    <scope>NUCLEOTIDE SEQUENCE [LARGE SCALE GENOMIC DNA]</scope>
    <source>
        <strain evidence="10 11">200</strain>
    </source>
</reference>
<dbReference type="CDD" id="cd02440">
    <property type="entry name" value="AdoMet_MTases"/>
    <property type="match status" value="1"/>
</dbReference>
<dbReference type="Gene3D" id="3.40.50.150">
    <property type="entry name" value="Vaccinia Virus protein VP39"/>
    <property type="match status" value="1"/>
</dbReference>
<dbReference type="Pfam" id="PF21150">
    <property type="entry name" value="YebU_pre-PUA_dom"/>
    <property type="match status" value="1"/>
</dbReference>
<dbReference type="InterPro" id="IPR023267">
    <property type="entry name" value="RCMT"/>
</dbReference>
<proteinExistence type="inferred from homology"/>
<dbReference type="Gene3D" id="3.10.450.720">
    <property type="match status" value="1"/>
</dbReference>
<sequence>MIYSRQLIHSLFPYGSMKSMAQLNQNFIDTITQELPAHLSMDDFIAACDRPLRRSIRVNTLKISADDFKTLMQPKGWTFDPIPWCKDGFWISYDEEEQLGNALEHIQGLFYIQEASSMLPPTALFTPSAFTPSAKWQCVLDLASAPGSKTTQIAALMHNSGLLIANEYSASRVKVLHANVLRMGASHCALTHFDGRVFGEYLYESFDAVLIDAPCGGEGTVRKDADALKHWSLNDVLAISETQKALIESAFLALKPGGSLVYSTCTLNRLENQGVCEYLKQTYGDAVQFESLSDLFEGAERATTPEGFLHVWPQIYDSEGFFVAKLTKTASVPRLQPEPTLQKNFPFTPATTKQAQGIKDYFQQDLGISLPDDLIMVRDDEFWLFPHEFRDFIGRMRFQRIGIKLADSTKHGFKVRHEAIIALAGKQLSPTAKTVDLSDVEAKEYLMGRDISLNTAVKAQGEVIVCYGGAPLGMAKHLGNRLKNNLPRDLVKDKVLLLSEQIKSL</sequence>
<comment type="catalytic activity">
    <reaction evidence="7">
        <text>cytidine(1407) in 16S rRNA + S-adenosyl-L-methionine = 5-methylcytidine(1407) in 16S rRNA + S-adenosyl-L-homocysteine + H(+)</text>
        <dbReference type="Rhea" id="RHEA:42756"/>
        <dbReference type="Rhea" id="RHEA-COMP:10223"/>
        <dbReference type="Rhea" id="RHEA-COMP:10224"/>
        <dbReference type="ChEBI" id="CHEBI:15378"/>
        <dbReference type="ChEBI" id="CHEBI:57856"/>
        <dbReference type="ChEBI" id="CHEBI:59789"/>
        <dbReference type="ChEBI" id="CHEBI:74483"/>
        <dbReference type="ChEBI" id="CHEBI:82748"/>
        <dbReference type="EC" id="2.1.1.178"/>
    </reaction>
</comment>
<dbReference type="PANTHER" id="PTHR22807:SF30">
    <property type="entry name" value="28S RRNA (CYTOSINE(4447)-C(5))-METHYLTRANSFERASE-RELATED"/>
    <property type="match status" value="1"/>
</dbReference>
<dbReference type="InterPro" id="IPR031341">
    <property type="entry name" value="Methyltr_RsmF_N"/>
</dbReference>
<dbReference type="Pfam" id="PF17125">
    <property type="entry name" value="Methyltr_RsmF_N"/>
    <property type="match status" value="1"/>
</dbReference>
<dbReference type="GO" id="GO:0003723">
    <property type="term" value="F:RNA binding"/>
    <property type="evidence" value="ECO:0007669"/>
    <property type="project" value="UniProtKB-UniRule"/>
</dbReference>
<name>E6XN90_SHEP2</name>
<evidence type="ECO:0000256" key="6">
    <source>
        <dbReference type="ARBA" id="ARBA00022884"/>
    </source>
</evidence>
<feature type="binding site" evidence="7 8">
    <location>
        <position position="167"/>
    </location>
    <ligand>
        <name>S-adenosyl-L-methionine</name>
        <dbReference type="ChEBI" id="CHEBI:59789"/>
    </ligand>
</feature>
<evidence type="ECO:0000256" key="4">
    <source>
        <dbReference type="ARBA" id="ARBA00022679"/>
    </source>
</evidence>
<evidence type="ECO:0000256" key="1">
    <source>
        <dbReference type="ARBA" id="ARBA00022490"/>
    </source>
</evidence>
<comment type="subcellular location">
    <subcellularLocation>
        <location evidence="7">Cytoplasm</location>
    </subcellularLocation>
</comment>
<dbReference type="NCBIfam" id="NF008898">
    <property type="entry name" value="PRK11933.1"/>
    <property type="match status" value="1"/>
</dbReference>
<dbReference type="InterPro" id="IPR011023">
    <property type="entry name" value="Nop2p"/>
</dbReference>